<dbReference type="EMBL" id="JZEY01000054">
    <property type="protein sequence ID" value="KKB08748.1"/>
    <property type="molecule type" value="Genomic_DNA"/>
</dbReference>
<evidence type="ECO:0000313" key="2">
    <source>
        <dbReference type="EMBL" id="KKB08748.1"/>
    </source>
</evidence>
<dbReference type="PATRIC" id="fig|429727.3.peg.285"/>
<organism evidence="2 3">
    <name type="scientific">Devosia chinhatensis</name>
    <dbReference type="NCBI Taxonomy" id="429727"/>
    <lineage>
        <taxon>Bacteria</taxon>
        <taxon>Pseudomonadati</taxon>
        <taxon>Pseudomonadota</taxon>
        <taxon>Alphaproteobacteria</taxon>
        <taxon>Hyphomicrobiales</taxon>
        <taxon>Devosiaceae</taxon>
        <taxon>Devosia</taxon>
    </lineage>
</organism>
<reference evidence="2 3" key="1">
    <citation type="submission" date="2015-03" db="EMBL/GenBank/DDBJ databases">
        <authorList>
            <person name="Hassan Y."/>
            <person name="Lepp D."/>
            <person name="Li X.-Z."/>
            <person name="Zhou T."/>
        </authorList>
    </citation>
    <scope>NUCLEOTIDE SEQUENCE [LARGE SCALE GENOMIC DNA]</scope>
    <source>
        <strain evidence="2 3">IPL18</strain>
    </source>
</reference>
<dbReference type="STRING" id="429727.VE26_01320"/>
<keyword evidence="1" id="KW-0472">Membrane</keyword>
<evidence type="ECO:0008006" key="4">
    <source>
        <dbReference type="Google" id="ProtNLM"/>
    </source>
</evidence>
<dbReference type="Proteomes" id="UP000033649">
    <property type="component" value="Unassembled WGS sequence"/>
</dbReference>
<gene>
    <name evidence="2" type="ORF">VE26_01320</name>
</gene>
<feature type="transmembrane region" description="Helical" evidence="1">
    <location>
        <begin position="88"/>
        <end position="108"/>
    </location>
</feature>
<keyword evidence="1" id="KW-0812">Transmembrane</keyword>
<comment type="caution">
    <text evidence="2">The sequence shown here is derived from an EMBL/GenBank/DDBJ whole genome shotgun (WGS) entry which is preliminary data.</text>
</comment>
<keyword evidence="3" id="KW-1185">Reference proteome</keyword>
<feature type="transmembrane region" description="Helical" evidence="1">
    <location>
        <begin position="120"/>
        <end position="141"/>
    </location>
</feature>
<accession>A0A0F5FIX5</accession>
<evidence type="ECO:0000313" key="3">
    <source>
        <dbReference type="Proteomes" id="UP000033649"/>
    </source>
</evidence>
<protein>
    <recommendedName>
        <fullName evidence="4">DUF2975 domain-containing protein</fullName>
    </recommendedName>
</protein>
<feature type="transmembrane region" description="Helical" evidence="1">
    <location>
        <begin position="7"/>
        <end position="28"/>
    </location>
</feature>
<proteinExistence type="predicted"/>
<evidence type="ECO:0000256" key="1">
    <source>
        <dbReference type="SAM" id="Phobius"/>
    </source>
</evidence>
<dbReference type="RefSeq" id="WP_046103437.1">
    <property type="nucleotide sequence ID" value="NZ_JZEY01000054.1"/>
</dbReference>
<dbReference type="OrthoDB" id="6024295at2"/>
<keyword evidence="1" id="KW-1133">Transmembrane helix</keyword>
<name>A0A0F5FIX5_9HYPH</name>
<feature type="transmembrane region" description="Helical" evidence="1">
    <location>
        <begin position="40"/>
        <end position="67"/>
    </location>
</feature>
<sequence length="154" mass="17162">MTMRERVAWISVVTSLVIFGYYFASVWSDFALRMLDGDELFWRFLKCFGVAMLIMLPGAMIGAYLRGEKFDPPPDEMERQIEARSNRVGLIVLELALVGVVLMSKAITDIARADFAGDPAGATAILLINLLLFVTASAAVLREILTIIQYRRLA</sequence>
<dbReference type="AlphaFoldDB" id="A0A0F5FIX5"/>